<dbReference type="Pfam" id="PF00809">
    <property type="entry name" value="Pterin_bind"/>
    <property type="match status" value="1"/>
</dbReference>
<keyword evidence="8" id="KW-0289">Folate biosynthesis</keyword>
<organism evidence="10 11">
    <name type="scientific">Spirochaeta africana (strain ATCC 700263 / DSM 8902 / Z-7692)</name>
    <dbReference type="NCBI Taxonomy" id="889378"/>
    <lineage>
        <taxon>Bacteria</taxon>
        <taxon>Pseudomonadati</taxon>
        <taxon>Spirochaetota</taxon>
        <taxon>Spirochaetia</taxon>
        <taxon>Spirochaetales</taxon>
        <taxon>Spirochaetaceae</taxon>
        <taxon>Spirochaeta</taxon>
    </lineage>
</organism>
<dbReference type="AlphaFoldDB" id="H9UI16"/>
<dbReference type="KEGG" id="sfc:Spiaf_1072"/>
<dbReference type="STRING" id="889378.Spiaf_1072"/>
<dbReference type="PROSITE" id="PS50972">
    <property type="entry name" value="PTERIN_BINDING"/>
    <property type="match status" value="1"/>
</dbReference>
<feature type="domain" description="Pterin-binding" evidence="9">
    <location>
        <begin position="6"/>
        <end position="264"/>
    </location>
</feature>
<dbReference type="GO" id="GO:0046654">
    <property type="term" value="P:tetrahydrofolate biosynthetic process"/>
    <property type="evidence" value="ECO:0007669"/>
    <property type="project" value="TreeGrafter"/>
</dbReference>
<dbReference type="RefSeq" id="WP_014455151.1">
    <property type="nucleotide sequence ID" value="NC_017098.1"/>
</dbReference>
<keyword evidence="11" id="KW-1185">Reference proteome</keyword>
<dbReference type="PATRIC" id="fig|889378.3.peg.1073"/>
<dbReference type="InterPro" id="IPR045031">
    <property type="entry name" value="DHP_synth-like"/>
</dbReference>
<comment type="cofactor">
    <cofactor evidence="2">
        <name>Mg(2+)</name>
        <dbReference type="ChEBI" id="CHEBI:18420"/>
    </cofactor>
</comment>
<evidence type="ECO:0000256" key="3">
    <source>
        <dbReference type="ARBA" id="ARBA00004763"/>
    </source>
</evidence>
<keyword evidence="7" id="KW-0460">Magnesium</keyword>
<dbReference type="CDD" id="cd00739">
    <property type="entry name" value="DHPS"/>
    <property type="match status" value="1"/>
</dbReference>
<name>H9UI16_SPIAZ</name>
<dbReference type="NCBIfam" id="TIGR01496">
    <property type="entry name" value="DHPS"/>
    <property type="match status" value="1"/>
</dbReference>
<dbReference type="GO" id="GO:0005829">
    <property type="term" value="C:cytosol"/>
    <property type="evidence" value="ECO:0007669"/>
    <property type="project" value="TreeGrafter"/>
</dbReference>
<evidence type="ECO:0000256" key="2">
    <source>
        <dbReference type="ARBA" id="ARBA00001946"/>
    </source>
</evidence>
<dbReference type="SUPFAM" id="SSF51717">
    <property type="entry name" value="Dihydropteroate synthetase-like"/>
    <property type="match status" value="1"/>
</dbReference>
<dbReference type="PROSITE" id="PS00793">
    <property type="entry name" value="DHPS_2"/>
    <property type="match status" value="1"/>
</dbReference>
<dbReference type="GO" id="GO:0046656">
    <property type="term" value="P:folic acid biosynthetic process"/>
    <property type="evidence" value="ECO:0007669"/>
    <property type="project" value="UniProtKB-KW"/>
</dbReference>
<dbReference type="Proteomes" id="UP000007383">
    <property type="component" value="Chromosome"/>
</dbReference>
<dbReference type="EMBL" id="CP003282">
    <property type="protein sequence ID" value="AFG37159.1"/>
    <property type="molecule type" value="Genomic_DNA"/>
</dbReference>
<dbReference type="EC" id="2.5.1.15" evidence="4"/>
<dbReference type="InterPro" id="IPR011005">
    <property type="entry name" value="Dihydropteroate_synth-like_sf"/>
</dbReference>
<accession>H9UI16</accession>
<evidence type="ECO:0000313" key="10">
    <source>
        <dbReference type="EMBL" id="AFG37159.1"/>
    </source>
</evidence>
<dbReference type="PANTHER" id="PTHR20941">
    <property type="entry name" value="FOLATE SYNTHESIS PROTEINS"/>
    <property type="match status" value="1"/>
</dbReference>
<evidence type="ECO:0000256" key="4">
    <source>
        <dbReference type="ARBA" id="ARBA00012458"/>
    </source>
</evidence>
<dbReference type="InterPro" id="IPR000489">
    <property type="entry name" value="Pterin-binding_dom"/>
</dbReference>
<evidence type="ECO:0000256" key="5">
    <source>
        <dbReference type="ARBA" id="ARBA00022679"/>
    </source>
</evidence>
<dbReference type="eggNOG" id="COG0294">
    <property type="taxonomic scope" value="Bacteria"/>
</dbReference>
<protein>
    <recommendedName>
        <fullName evidence="4">dihydropteroate synthase</fullName>
        <ecNumber evidence="4">2.5.1.15</ecNumber>
    </recommendedName>
</protein>
<dbReference type="GO" id="GO:0046872">
    <property type="term" value="F:metal ion binding"/>
    <property type="evidence" value="ECO:0007669"/>
    <property type="project" value="UniProtKB-KW"/>
</dbReference>
<evidence type="ECO:0000256" key="1">
    <source>
        <dbReference type="ARBA" id="ARBA00000012"/>
    </source>
</evidence>
<dbReference type="PANTHER" id="PTHR20941:SF1">
    <property type="entry name" value="FOLIC ACID SYNTHESIS PROTEIN FOL1"/>
    <property type="match status" value="1"/>
</dbReference>
<dbReference type="GO" id="GO:0004156">
    <property type="term" value="F:dihydropteroate synthase activity"/>
    <property type="evidence" value="ECO:0007669"/>
    <property type="project" value="UniProtKB-EC"/>
</dbReference>
<reference evidence="11" key="1">
    <citation type="journal article" date="2013" name="Stand. Genomic Sci.">
        <title>Complete genome sequence of the halophilic bacterium Spirochaeta africana type strain (Z-7692(T)) from the alkaline Lake Magadi in the East African Rift.</title>
        <authorList>
            <person name="Liolos K."/>
            <person name="Abt B."/>
            <person name="Scheuner C."/>
            <person name="Teshima H."/>
            <person name="Held B."/>
            <person name="Lapidus A."/>
            <person name="Nolan M."/>
            <person name="Lucas S."/>
            <person name="Deshpande S."/>
            <person name="Cheng J.F."/>
            <person name="Tapia R."/>
            <person name="Goodwin L.A."/>
            <person name="Pitluck S."/>
            <person name="Pagani I."/>
            <person name="Ivanova N."/>
            <person name="Mavromatis K."/>
            <person name="Mikhailova N."/>
            <person name="Huntemann M."/>
            <person name="Pati A."/>
            <person name="Chen A."/>
            <person name="Palaniappan K."/>
            <person name="Land M."/>
            <person name="Rohde M."/>
            <person name="Tindall B.J."/>
            <person name="Detter J.C."/>
            <person name="Goker M."/>
            <person name="Bristow J."/>
            <person name="Eisen J.A."/>
            <person name="Markowitz V."/>
            <person name="Hugenholtz P."/>
            <person name="Woyke T."/>
            <person name="Klenk H.P."/>
            <person name="Kyrpides N.C."/>
        </authorList>
    </citation>
    <scope>NUCLEOTIDE SEQUENCE</scope>
    <source>
        <strain evidence="11">ATCC 700263 / DSM 8902 / Z-7692</strain>
    </source>
</reference>
<proteinExistence type="predicted"/>
<keyword evidence="6" id="KW-0479">Metal-binding</keyword>
<evidence type="ECO:0000256" key="7">
    <source>
        <dbReference type="ARBA" id="ARBA00022842"/>
    </source>
</evidence>
<evidence type="ECO:0000259" key="9">
    <source>
        <dbReference type="PROSITE" id="PS50972"/>
    </source>
</evidence>
<evidence type="ECO:0000256" key="8">
    <source>
        <dbReference type="ARBA" id="ARBA00022909"/>
    </source>
</evidence>
<dbReference type="InterPro" id="IPR006390">
    <property type="entry name" value="DHP_synth_dom"/>
</dbReference>
<dbReference type="Gene3D" id="3.20.20.20">
    <property type="entry name" value="Dihydropteroate synthase-like"/>
    <property type="match status" value="1"/>
</dbReference>
<comment type="pathway">
    <text evidence="3">Cofactor biosynthesis; tetrahydrofolate biosynthesis; 7,8-dihydrofolate from 2-amino-4-hydroxy-6-hydroxymethyl-7,8-dihydropteridine diphosphate and 4-aminobenzoate: step 1/2.</text>
</comment>
<dbReference type="HOGENOM" id="CLU_008023_0_2_12"/>
<sequence length="276" mass="29520">MEAAASLIMGIVNRTPDSFYAESRSVPHGDDPAQALGLVAEGADILDIGGESSRPGSEYVPAEEETRRVVPFIRELRRHVAVPISVDTRKRAVAEAALDAGANMINDISALRDDPDLARLAAERQVPVVLMHMAGTPRTMQLNPHYNDVVAEVERFLLDAAERALAAGIRAADIILDPGIGFGKTLQHNIQLMQALPRLRGHGFRLLLGLSRKTMIGMLVGSPDAPAPVQERLIGSVVANLYGADCGADILRVHDVAATRQALAVLSVLRGREGSP</sequence>
<gene>
    <name evidence="10" type="ordered locus">Spiaf_1072</name>
</gene>
<comment type="catalytic activity">
    <reaction evidence="1">
        <text>(7,8-dihydropterin-6-yl)methyl diphosphate + 4-aminobenzoate = 7,8-dihydropteroate + diphosphate</text>
        <dbReference type="Rhea" id="RHEA:19949"/>
        <dbReference type="ChEBI" id="CHEBI:17836"/>
        <dbReference type="ChEBI" id="CHEBI:17839"/>
        <dbReference type="ChEBI" id="CHEBI:33019"/>
        <dbReference type="ChEBI" id="CHEBI:72950"/>
        <dbReference type="EC" id="2.5.1.15"/>
    </reaction>
</comment>
<evidence type="ECO:0000313" key="11">
    <source>
        <dbReference type="Proteomes" id="UP000007383"/>
    </source>
</evidence>
<keyword evidence="5" id="KW-0808">Transferase</keyword>
<evidence type="ECO:0000256" key="6">
    <source>
        <dbReference type="ARBA" id="ARBA00022723"/>
    </source>
</evidence>